<evidence type="ECO:0000259" key="6">
    <source>
        <dbReference type="Pfam" id="PF01979"/>
    </source>
</evidence>
<organism evidence="7 8">
    <name type="scientific">Phocaeicola coprocola</name>
    <dbReference type="NCBI Taxonomy" id="310298"/>
    <lineage>
        <taxon>Bacteria</taxon>
        <taxon>Pseudomonadati</taxon>
        <taxon>Bacteroidota</taxon>
        <taxon>Bacteroidia</taxon>
        <taxon>Bacteroidales</taxon>
        <taxon>Bacteroidaceae</taxon>
        <taxon>Phocaeicola</taxon>
    </lineage>
</organism>
<dbReference type="PROSITE" id="PS00483">
    <property type="entry name" value="DIHYDROOROTASE_2"/>
    <property type="match status" value="1"/>
</dbReference>
<dbReference type="CDD" id="cd01318">
    <property type="entry name" value="DHOase_IIb"/>
    <property type="match status" value="1"/>
</dbReference>
<gene>
    <name evidence="7" type="ORF">DWY20_03760</name>
</gene>
<evidence type="ECO:0000313" key="7">
    <source>
        <dbReference type="EMBL" id="RGR98696.1"/>
    </source>
</evidence>
<dbReference type="SUPFAM" id="SSF51556">
    <property type="entry name" value="Metallo-dependent hydrolases"/>
    <property type="match status" value="1"/>
</dbReference>
<dbReference type="InterPro" id="IPR050138">
    <property type="entry name" value="DHOase/Allantoinase_Hydrolase"/>
</dbReference>
<dbReference type="EC" id="3.5.2.3" evidence="7"/>
<evidence type="ECO:0000313" key="8">
    <source>
        <dbReference type="Proteomes" id="UP000285864"/>
    </source>
</evidence>
<sequence length="447" mass="49783">MKRTWIYNATIVNEGLKFAGSVVVEDDTICEVLQGEVRPSVPCDAEIDARGCYLIPGVIDDHVHFRDPGLTHKADMASETAAAAAGGVTSFMDMPNCNPQTTTLEALENKFADAANKCIVNYSFYFGATNNNTELLQQLDKKHVCGVKLFMGASTGNMLVDRIESLRKIFSEAGMLIAAHCEDQTIIRWNTELVKSKYGEEDVDILFHPRIRSEEACWRSSSLAVQLAKETGARLHILHVSTARELELFEDKPISEKKITSEACVSHLMFCDEDYKTLGARIKCNPSIKTKNDRDMLRRALTTNRIDVIGTDHAPHLLKEKEGGALKAVSGMPSLQFSLVSIMELVHEGVLTVEQLVQKMCHAPAELFQIEKRGYIRPGYKADLVLVNPDSEWEVTSDCVLSKCGWSPMEGRRFHAKVEKTFVNGTLVYSDGKVDTLHRGEPLAFNR</sequence>
<dbReference type="InterPro" id="IPR002195">
    <property type="entry name" value="Dihydroorotase_CS"/>
</dbReference>
<dbReference type="PANTHER" id="PTHR43668">
    <property type="entry name" value="ALLANTOINASE"/>
    <property type="match status" value="1"/>
</dbReference>
<proteinExistence type="inferred from homology"/>
<dbReference type="GO" id="GO:0004151">
    <property type="term" value="F:dihydroorotase activity"/>
    <property type="evidence" value="ECO:0007669"/>
    <property type="project" value="UniProtKB-EC"/>
</dbReference>
<dbReference type="InterPro" id="IPR006680">
    <property type="entry name" value="Amidohydro-rel"/>
</dbReference>
<name>A0A412GUY9_9BACT</name>
<evidence type="ECO:0000256" key="2">
    <source>
        <dbReference type="ARBA" id="ARBA00002368"/>
    </source>
</evidence>
<keyword evidence="4" id="KW-0479">Metal-binding</keyword>
<feature type="domain" description="Amidohydrolase-related" evidence="6">
    <location>
        <begin position="53"/>
        <end position="428"/>
    </location>
</feature>
<comment type="similarity">
    <text evidence="3">Belongs to the metallo-dependent hydrolases superfamily. DHOase family. Class I DHOase subfamily.</text>
</comment>
<dbReference type="Gene3D" id="3.20.20.140">
    <property type="entry name" value="Metal-dependent hydrolases"/>
    <property type="match status" value="1"/>
</dbReference>
<dbReference type="GO" id="GO:0006145">
    <property type="term" value="P:purine nucleobase catabolic process"/>
    <property type="evidence" value="ECO:0007669"/>
    <property type="project" value="TreeGrafter"/>
</dbReference>
<dbReference type="Proteomes" id="UP000285864">
    <property type="component" value="Unassembled WGS sequence"/>
</dbReference>
<dbReference type="RefSeq" id="WP_118483345.1">
    <property type="nucleotide sequence ID" value="NZ_CAUBSX010000081.1"/>
</dbReference>
<evidence type="ECO:0000256" key="4">
    <source>
        <dbReference type="ARBA" id="ARBA00022723"/>
    </source>
</evidence>
<evidence type="ECO:0000256" key="5">
    <source>
        <dbReference type="ARBA" id="ARBA00022801"/>
    </source>
</evidence>
<keyword evidence="8" id="KW-1185">Reference proteome</keyword>
<accession>A0A412GUY9</accession>
<dbReference type="InterPro" id="IPR032466">
    <property type="entry name" value="Metal_Hydrolase"/>
</dbReference>
<dbReference type="SUPFAM" id="SSF51338">
    <property type="entry name" value="Composite domain of metallo-dependent hydrolases"/>
    <property type="match status" value="1"/>
</dbReference>
<comment type="caution">
    <text evidence="7">The sequence shown here is derived from an EMBL/GenBank/DDBJ whole genome shotgun (WGS) entry which is preliminary data.</text>
</comment>
<evidence type="ECO:0000256" key="1">
    <source>
        <dbReference type="ARBA" id="ARBA00001947"/>
    </source>
</evidence>
<dbReference type="EMBL" id="QRUU01000010">
    <property type="protein sequence ID" value="RGR98696.1"/>
    <property type="molecule type" value="Genomic_DNA"/>
</dbReference>
<dbReference type="Gene3D" id="2.30.40.10">
    <property type="entry name" value="Urease, subunit C, domain 1"/>
    <property type="match status" value="1"/>
</dbReference>
<comment type="cofactor">
    <cofactor evidence="1">
        <name>Zn(2+)</name>
        <dbReference type="ChEBI" id="CHEBI:29105"/>
    </cofactor>
</comment>
<dbReference type="GO" id="GO:0005737">
    <property type="term" value="C:cytoplasm"/>
    <property type="evidence" value="ECO:0007669"/>
    <property type="project" value="TreeGrafter"/>
</dbReference>
<dbReference type="Pfam" id="PF01979">
    <property type="entry name" value="Amidohydro_1"/>
    <property type="match status" value="1"/>
</dbReference>
<comment type="function">
    <text evidence="2">Catalyzes the reversible cyclization of carbamoyl aspartate to dihydroorotate.</text>
</comment>
<dbReference type="PANTHER" id="PTHR43668:SF4">
    <property type="entry name" value="ALLANTOINASE"/>
    <property type="match status" value="1"/>
</dbReference>
<reference evidence="7 8" key="1">
    <citation type="submission" date="2018-08" db="EMBL/GenBank/DDBJ databases">
        <title>A genome reference for cultivated species of the human gut microbiota.</title>
        <authorList>
            <person name="Zou Y."/>
            <person name="Xue W."/>
            <person name="Luo G."/>
        </authorList>
    </citation>
    <scope>NUCLEOTIDE SEQUENCE [LARGE SCALE GENOMIC DNA]</scope>
    <source>
        <strain evidence="7 8">AF24-2</strain>
    </source>
</reference>
<dbReference type="AlphaFoldDB" id="A0A412GUY9"/>
<protein>
    <submittedName>
        <fullName evidence="7">Dihydroorotase</fullName>
        <ecNumber evidence="7">3.5.2.3</ecNumber>
    </submittedName>
</protein>
<evidence type="ECO:0000256" key="3">
    <source>
        <dbReference type="ARBA" id="ARBA00010286"/>
    </source>
</evidence>
<dbReference type="NCBIfam" id="NF006688">
    <property type="entry name" value="PRK09236.1"/>
    <property type="match status" value="1"/>
</dbReference>
<keyword evidence="5 7" id="KW-0378">Hydrolase</keyword>
<dbReference type="InterPro" id="IPR011059">
    <property type="entry name" value="Metal-dep_hydrolase_composite"/>
</dbReference>
<dbReference type="GO" id="GO:0004038">
    <property type="term" value="F:allantoinase activity"/>
    <property type="evidence" value="ECO:0007669"/>
    <property type="project" value="TreeGrafter"/>
</dbReference>
<dbReference type="GO" id="GO:0046872">
    <property type="term" value="F:metal ion binding"/>
    <property type="evidence" value="ECO:0007669"/>
    <property type="project" value="UniProtKB-KW"/>
</dbReference>